<dbReference type="EMBL" id="GGEC01076202">
    <property type="protein sequence ID" value="MBX56686.1"/>
    <property type="molecule type" value="Transcribed_RNA"/>
</dbReference>
<protein>
    <submittedName>
        <fullName evidence="1">Uncharacterized protein</fullName>
    </submittedName>
</protein>
<evidence type="ECO:0000313" key="1">
    <source>
        <dbReference type="EMBL" id="MBX56686.1"/>
    </source>
</evidence>
<accession>A0A2P2PPL9</accession>
<sequence length="72" mass="8388">MRKVGDFASAFNFATACFSKVLWKPTSWFWVPLHCRNKDWAVLEGRQPKGCSPVTTTLFTPRSRMRFKFRAS</sequence>
<dbReference type="AlphaFoldDB" id="A0A2P2PPL9"/>
<dbReference type="PROSITE" id="PS51257">
    <property type="entry name" value="PROKAR_LIPOPROTEIN"/>
    <property type="match status" value="1"/>
</dbReference>
<organism evidence="1">
    <name type="scientific">Rhizophora mucronata</name>
    <name type="common">Asiatic mangrove</name>
    <dbReference type="NCBI Taxonomy" id="61149"/>
    <lineage>
        <taxon>Eukaryota</taxon>
        <taxon>Viridiplantae</taxon>
        <taxon>Streptophyta</taxon>
        <taxon>Embryophyta</taxon>
        <taxon>Tracheophyta</taxon>
        <taxon>Spermatophyta</taxon>
        <taxon>Magnoliopsida</taxon>
        <taxon>eudicotyledons</taxon>
        <taxon>Gunneridae</taxon>
        <taxon>Pentapetalae</taxon>
        <taxon>rosids</taxon>
        <taxon>fabids</taxon>
        <taxon>Malpighiales</taxon>
        <taxon>Rhizophoraceae</taxon>
        <taxon>Rhizophora</taxon>
    </lineage>
</organism>
<name>A0A2P2PPL9_RHIMU</name>
<reference evidence="1" key="1">
    <citation type="submission" date="2018-02" db="EMBL/GenBank/DDBJ databases">
        <title>Rhizophora mucronata_Transcriptome.</title>
        <authorList>
            <person name="Meera S.P."/>
            <person name="Sreeshan A."/>
            <person name="Augustine A."/>
        </authorList>
    </citation>
    <scope>NUCLEOTIDE SEQUENCE</scope>
    <source>
        <tissue evidence="1">Leaf</tissue>
    </source>
</reference>
<proteinExistence type="predicted"/>